<gene>
    <name evidence="2" type="ORF">OTI717_LOCUS1031</name>
    <name evidence="1" type="ORF">RFH988_LOCUS11695</name>
</gene>
<accession>A0A814DBK0</accession>
<dbReference type="InterPro" id="IPR007438">
    <property type="entry name" value="DUF488"/>
</dbReference>
<protein>
    <recommendedName>
        <fullName evidence="4">DUF488 domain-containing protein</fullName>
    </recommendedName>
</protein>
<dbReference type="Proteomes" id="UP000663823">
    <property type="component" value="Unassembled WGS sequence"/>
</dbReference>
<dbReference type="PIRSF" id="PIRSF024492">
    <property type="entry name" value="UCP024492"/>
    <property type="match status" value="1"/>
</dbReference>
<dbReference type="PANTHER" id="PTHR39337">
    <property type="entry name" value="BLR5642 PROTEIN"/>
    <property type="match status" value="1"/>
</dbReference>
<evidence type="ECO:0000313" key="1">
    <source>
        <dbReference type="EMBL" id="CAF0952263.1"/>
    </source>
</evidence>
<dbReference type="PANTHER" id="PTHR39337:SF1">
    <property type="entry name" value="BLR5642 PROTEIN"/>
    <property type="match status" value="1"/>
</dbReference>
<sequence length="184" mass="21143">MISTIYTIGHSSHDLATFFSILKRYNIDHIIDIRRSPRSTNYPHFNIDRLKEECLLSESPFKYSFQGDILGGRRRRCKSIENLNNGLLDSDSHAYADHMQRIEFQQIVDQLVLSSLSSVIVLMCSENNSEQCHRSLLADYLCLIHHINIIHILFNGEICVHQVNPQAKVNDKNNSCIYPGISLI</sequence>
<dbReference type="OrthoDB" id="9998367at2759"/>
<evidence type="ECO:0000313" key="3">
    <source>
        <dbReference type="Proteomes" id="UP000663882"/>
    </source>
</evidence>
<dbReference type="EMBL" id="CAJOAX010000039">
    <property type="protein sequence ID" value="CAF3489356.1"/>
    <property type="molecule type" value="Genomic_DNA"/>
</dbReference>
<dbReference type="InterPro" id="IPR014519">
    <property type="entry name" value="UCP024492"/>
</dbReference>
<evidence type="ECO:0008006" key="4">
    <source>
        <dbReference type="Google" id="ProtNLM"/>
    </source>
</evidence>
<dbReference type="Proteomes" id="UP000663882">
    <property type="component" value="Unassembled WGS sequence"/>
</dbReference>
<organism evidence="1 3">
    <name type="scientific">Rotaria sordida</name>
    <dbReference type="NCBI Taxonomy" id="392033"/>
    <lineage>
        <taxon>Eukaryota</taxon>
        <taxon>Metazoa</taxon>
        <taxon>Spiralia</taxon>
        <taxon>Gnathifera</taxon>
        <taxon>Rotifera</taxon>
        <taxon>Eurotatoria</taxon>
        <taxon>Bdelloidea</taxon>
        <taxon>Philodinida</taxon>
        <taxon>Philodinidae</taxon>
        <taxon>Rotaria</taxon>
    </lineage>
</organism>
<dbReference type="EMBL" id="CAJNOO010000470">
    <property type="protein sequence ID" value="CAF0952263.1"/>
    <property type="molecule type" value="Genomic_DNA"/>
</dbReference>
<evidence type="ECO:0000313" key="2">
    <source>
        <dbReference type="EMBL" id="CAF3489356.1"/>
    </source>
</evidence>
<dbReference type="Pfam" id="PF04343">
    <property type="entry name" value="DUF488"/>
    <property type="match status" value="1"/>
</dbReference>
<comment type="caution">
    <text evidence="1">The sequence shown here is derived from an EMBL/GenBank/DDBJ whole genome shotgun (WGS) entry which is preliminary data.</text>
</comment>
<proteinExistence type="predicted"/>
<reference evidence="1" key="1">
    <citation type="submission" date="2021-02" db="EMBL/GenBank/DDBJ databases">
        <authorList>
            <person name="Nowell W R."/>
        </authorList>
    </citation>
    <scope>NUCLEOTIDE SEQUENCE</scope>
</reference>
<dbReference type="AlphaFoldDB" id="A0A814DBK0"/>
<name>A0A814DBK0_9BILA</name>